<sequence length="65" mass="6804">MVSTRGVSPAYDVIKVVAPQQRVGGMALNGNAEPDCLGCTRDPKSGFISVNQPSEGSTELALKVR</sequence>
<dbReference type="Proteomes" id="UP000250186">
    <property type="component" value="Unassembled WGS sequence"/>
</dbReference>
<reference evidence="1 2" key="1">
    <citation type="submission" date="2016-02" db="EMBL/GenBank/DDBJ databases">
        <title>Species-wide whole genome sequencing reveals diversity, host range in Lonsdalea quercina.</title>
        <authorList>
            <person name="Li Y."/>
        </authorList>
    </citation>
    <scope>NUCLEOTIDE SEQUENCE [LARGE SCALE GENOMIC DNA]</scope>
    <source>
        <strain evidence="1 2">CFCC 12721</strain>
    </source>
</reference>
<evidence type="ECO:0000313" key="2">
    <source>
        <dbReference type="Proteomes" id="UP000250186"/>
    </source>
</evidence>
<gene>
    <name evidence="1" type="ORF">AU492_07245</name>
</gene>
<comment type="caution">
    <text evidence="1">The sequence shown here is derived from an EMBL/GenBank/DDBJ whole genome shotgun (WGS) entry which is preliminary data.</text>
</comment>
<name>A0ABX9EU13_9GAMM</name>
<evidence type="ECO:0000313" key="1">
    <source>
        <dbReference type="EMBL" id="RAT34920.1"/>
    </source>
</evidence>
<protein>
    <submittedName>
        <fullName evidence="1">Uncharacterized protein</fullName>
    </submittedName>
</protein>
<organism evidence="1 2">
    <name type="scientific">Lonsdalea populi</name>
    <dbReference type="NCBI Taxonomy" id="1172565"/>
    <lineage>
        <taxon>Bacteria</taxon>
        <taxon>Pseudomonadati</taxon>
        <taxon>Pseudomonadota</taxon>
        <taxon>Gammaproteobacteria</taxon>
        <taxon>Enterobacterales</taxon>
        <taxon>Pectobacteriaceae</taxon>
        <taxon>Lonsdalea</taxon>
    </lineage>
</organism>
<proteinExistence type="predicted"/>
<accession>A0ABX9EU13</accession>
<keyword evidence="2" id="KW-1185">Reference proteome</keyword>
<dbReference type="EMBL" id="LUSW01000013">
    <property type="protein sequence ID" value="RAT34920.1"/>
    <property type="molecule type" value="Genomic_DNA"/>
</dbReference>